<dbReference type="STRING" id="1185766.SAMN05216224_101699"/>
<gene>
    <name evidence="3" type="ORF">DL1_02105</name>
</gene>
<organism evidence="3 4">
    <name type="scientific">Thioclava dalianensis</name>
    <dbReference type="NCBI Taxonomy" id="1185766"/>
    <lineage>
        <taxon>Bacteria</taxon>
        <taxon>Pseudomonadati</taxon>
        <taxon>Pseudomonadota</taxon>
        <taxon>Alphaproteobacteria</taxon>
        <taxon>Rhodobacterales</taxon>
        <taxon>Paracoccaceae</taxon>
        <taxon>Thioclava</taxon>
    </lineage>
</organism>
<reference evidence="3 4" key="1">
    <citation type="submission" date="2014-03" db="EMBL/GenBank/DDBJ databases">
        <title>The draft genome sequence of Thioclava dalianensis DLFJ1-1.</title>
        <authorList>
            <person name="Lai Q."/>
            <person name="Shao Z."/>
        </authorList>
    </citation>
    <scope>NUCLEOTIDE SEQUENCE [LARGE SCALE GENOMIC DNA]</scope>
    <source>
        <strain evidence="3 4">DLFJ1-1</strain>
    </source>
</reference>
<protein>
    <submittedName>
        <fullName evidence="3">Uncharacterized protein</fullName>
    </submittedName>
</protein>
<dbReference type="Proteomes" id="UP000027725">
    <property type="component" value="Unassembled WGS sequence"/>
</dbReference>
<name>A0A074TDL3_9RHOB</name>
<dbReference type="RefSeq" id="WP_038065680.1">
    <property type="nucleotide sequence ID" value="NZ_FOVB01000001.1"/>
</dbReference>
<dbReference type="eggNOG" id="ENOG5032HF1">
    <property type="taxonomic scope" value="Bacteria"/>
</dbReference>
<feature type="compositionally biased region" description="Low complexity" evidence="1">
    <location>
        <begin position="87"/>
        <end position="104"/>
    </location>
</feature>
<feature type="region of interest" description="Disordered" evidence="1">
    <location>
        <begin position="42"/>
        <end position="104"/>
    </location>
</feature>
<evidence type="ECO:0000256" key="1">
    <source>
        <dbReference type="SAM" id="MobiDB-lite"/>
    </source>
</evidence>
<evidence type="ECO:0000256" key="2">
    <source>
        <dbReference type="SAM" id="Phobius"/>
    </source>
</evidence>
<dbReference type="AlphaFoldDB" id="A0A074TDL3"/>
<keyword evidence="2" id="KW-1133">Transmembrane helix</keyword>
<keyword evidence="2" id="KW-0472">Membrane</keyword>
<dbReference type="EMBL" id="JHEH01000010">
    <property type="protein sequence ID" value="KEP69871.1"/>
    <property type="molecule type" value="Genomic_DNA"/>
</dbReference>
<accession>A0A074TDL3</accession>
<feature type="transmembrane region" description="Helical" evidence="2">
    <location>
        <begin position="15"/>
        <end position="35"/>
    </location>
</feature>
<comment type="caution">
    <text evidence="3">The sequence shown here is derived from an EMBL/GenBank/DDBJ whole genome shotgun (WGS) entry which is preliminary data.</text>
</comment>
<evidence type="ECO:0000313" key="4">
    <source>
        <dbReference type="Proteomes" id="UP000027725"/>
    </source>
</evidence>
<keyword evidence="2" id="KW-0812">Transmembrane</keyword>
<feature type="compositionally biased region" description="Polar residues" evidence="1">
    <location>
        <begin position="66"/>
        <end position="86"/>
    </location>
</feature>
<evidence type="ECO:0000313" key="3">
    <source>
        <dbReference type="EMBL" id="KEP69871.1"/>
    </source>
</evidence>
<proteinExistence type="predicted"/>
<keyword evidence="4" id="KW-1185">Reference proteome</keyword>
<sequence length="104" mass="9946">MADPDYKSDRGSLNGIYFILGAVVVALAVVLWFVLSPAPGTNSAGQTGADAAASVTVQTDGGGSNDAGSTDASQGDTGGSDSQAAPSTDQSDSSATGSASGSSN</sequence>